<dbReference type="EMBL" id="JAVLVU010000001">
    <property type="protein sequence ID" value="MDT3402801.1"/>
    <property type="molecule type" value="Genomic_DNA"/>
</dbReference>
<organism evidence="10 11">
    <name type="scientific">Mucilaginibacter terrae</name>
    <dbReference type="NCBI Taxonomy" id="1955052"/>
    <lineage>
        <taxon>Bacteria</taxon>
        <taxon>Pseudomonadati</taxon>
        <taxon>Bacteroidota</taxon>
        <taxon>Sphingobacteriia</taxon>
        <taxon>Sphingobacteriales</taxon>
        <taxon>Sphingobacteriaceae</taxon>
        <taxon>Mucilaginibacter</taxon>
    </lineage>
</organism>
<evidence type="ECO:0000256" key="4">
    <source>
        <dbReference type="ARBA" id="ARBA00022825"/>
    </source>
</evidence>
<dbReference type="Proteomes" id="UP001258315">
    <property type="component" value="Unassembled WGS sequence"/>
</dbReference>
<name>A0ABU3GTM8_9SPHI</name>
<evidence type="ECO:0000256" key="6">
    <source>
        <dbReference type="SAM" id="SignalP"/>
    </source>
</evidence>
<accession>A0ABU3GTM8</accession>
<dbReference type="InterPro" id="IPR015500">
    <property type="entry name" value="Peptidase_S8_subtilisin-rel"/>
</dbReference>
<evidence type="ECO:0008006" key="12">
    <source>
        <dbReference type="Google" id="ProtNLM"/>
    </source>
</evidence>
<protein>
    <recommendedName>
        <fullName evidence="12">T9SS type A sorting domain-containing protein</fullName>
    </recommendedName>
</protein>
<dbReference type="PANTHER" id="PTHR43806">
    <property type="entry name" value="PEPTIDASE S8"/>
    <property type="match status" value="1"/>
</dbReference>
<dbReference type="SUPFAM" id="SSF49785">
    <property type="entry name" value="Galactose-binding domain-like"/>
    <property type="match status" value="1"/>
</dbReference>
<feature type="active site" description="Charge relay system" evidence="5">
    <location>
        <position position="387"/>
    </location>
</feature>
<keyword evidence="11" id="KW-1185">Reference proteome</keyword>
<dbReference type="InterPro" id="IPR045474">
    <property type="entry name" value="GEVED"/>
</dbReference>
<dbReference type="InterPro" id="IPR000209">
    <property type="entry name" value="Peptidase_S8/S53_dom"/>
</dbReference>
<feature type="chain" id="PRO_5046944016" description="T9SS type A sorting domain-containing protein" evidence="6">
    <location>
        <begin position="26"/>
        <end position="1252"/>
    </location>
</feature>
<dbReference type="Gene3D" id="2.60.120.380">
    <property type="match status" value="1"/>
</dbReference>
<dbReference type="InterPro" id="IPR026444">
    <property type="entry name" value="Secre_tail"/>
</dbReference>
<dbReference type="PANTHER" id="PTHR43806:SF11">
    <property type="entry name" value="CEREVISIN-RELATED"/>
    <property type="match status" value="1"/>
</dbReference>
<dbReference type="Pfam" id="PF20009">
    <property type="entry name" value="GEVED"/>
    <property type="match status" value="1"/>
</dbReference>
<feature type="domain" description="GEVED" evidence="9">
    <location>
        <begin position="658"/>
        <end position="736"/>
    </location>
</feature>
<evidence type="ECO:0000256" key="3">
    <source>
        <dbReference type="ARBA" id="ARBA00022801"/>
    </source>
</evidence>
<dbReference type="PROSITE" id="PS00138">
    <property type="entry name" value="SUBTILASE_SER"/>
    <property type="match status" value="1"/>
</dbReference>
<evidence type="ECO:0000259" key="7">
    <source>
        <dbReference type="Pfam" id="PF00082"/>
    </source>
</evidence>
<dbReference type="InterPro" id="IPR036852">
    <property type="entry name" value="Peptidase_S8/S53_dom_sf"/>
</dbReference>
<gene>
    <name evidence="10" type="ORF">QE417_001873</name>
</gene>
<dbReference type="InterPro" id="IPR008979">
    <property type="entry name" value="Galactose-bd-like_sf"/>
</dbReference>
<keyword evidence="6" id="KW-0732">Signal</keyword>
<comment type="similarity">
    <text evidence="1 5">Belongs to the peptidase S8 family.</text>
</comment>
<evidence type="ECO:0000313" key="11">
    <source>
        <dbReference type="Proteomes" id="UP001258315"/>
    </source>
</evidence>
<proteinExistence type="inferred from homology"/>
<dbReference type="Pfam" id="PF00082">
    <property type="entry name" value="Peptidase_S8"/>
    <property type="match status" value="1"/>
</dbReference>
<dbReference type="InterPro" id="IPR023828">
    <property type="entry name" value="Peptidase_S8_Ser-AS"/>
</dbReference>
<dbReference type="PROSITE" id="PS51892">
    <property type="entry name" value="SUBTILASE"/>
    <property type="match status" value="1"/>
</dbReference>
<dbReference type="InterPro" id="IPR050131">
    <property type="entry name" value="Peptidase_S8_subtilisin-like"/>
</dbReference>
<reference evidence="11" key="1">
    <citation type="submission" date="2023-07" db="EMBL/GenBank/DDBJ databases">
        <title>Functional and genomic diversity of the sorghum phyllosphere microbiome.</title>
        <authorList>
            <person name="Shade A."/>
        </authorList>
    </citation>
    <scope>NUCLEOTIDE SEQUENCE [LARGE SCALE GENOMIC DNA]</scope>
    <source>
        <strain evidence="11">SORGH_AS_0422</strain>
    </source>
</reference>
<dbReference type="NCBIfam" id="TIGR04183">
    <property type="entry name" value="Por_Secre_tail"/>
    <property type="match status" value="1"/>
</dbReference>
<evidence type="ECO:0000256" key="1">
    <source>
        <dbReference type="ARBA" id="ARBA00011073"/>
    </source>
</evidence>
<feature type="domain" description="Peptidase S8/S53" evidence="7">
    <location>
        <begin position="150"/>
        <end position="441"/>
    </location>
</feature>
<feature type="signal peptide" evidence="6">
    <location>
        <begin position="1"/>
        <end position="25"/>
    </location>
</feature>
<comment type="caution">
    <text evidence="10">The sequence shown here is derived from an EMBL/GenBank/DDBJ whole genome shotgun (WGS) entry which is preliminary data.</text>
</comment>
<dbReference type="PRINTS" id="PR00723">
    <property type="entry name" value="SUBTILISIN"/>
</dbReference>
<dbReference type="RefSeq" id="WP_311949489.1">
    <property type="nucleotide sequence ID" value="NZ_JAVLVU010000001.1"/>
</dbReference>
<evidence type="ECO:0000259" key="9">
    <source>
        <dbReference type="Pfam" id="PF20009"/>
    </source>
</evidence>
<evidence type="ECO:0000259" key="8">
    <source>
        <dbReference type="Pfam" id="PF18962"/>
    </source>
</evidence>
<sequence length="1252" mass="131758">MYSNKFSKSVWTAAIVLLSICNALAQKPLVTEAKKAELDQLAVQIENTYNTGLQKALLLAPQRNWITRRTTKTGEEIALQRITPLGFPVFYKTYNNTTAAATTRTNSIQTGGDLGLNLSGSSTTLNNKLAIWDGGSVLTTHQEFAGKTITLRNAAAATSQHSTHVAGTMIAKGIYAPAKGMAFNAGTLQSYDFNADIAEITAAASGLLLSNHSYGPIVGWNYNDDEARWEWYGLPGDTEDYKFGFYDSESRSIDQVAVNAPYYLIVSAAGNNRSYTGPAVGANYWGYASRTDPTLVSKGPRPAGISSNSGFDIIAGFSVAKNVLTVGAINQLPNGPTTPQSVSVTSFSSLGPTDDGRIKPDICGDGDQVLSTSNSSNTAYTTLSGTSMATPNVTGSLLLLQEYYSQKNAGAFMRSATLKGLVCHTAFDAGNIGPDYIYGWGVLDSRKAAQAITDKGTKSLINENTLQQGQTQTLSVVASGNGTLVATIAWTDPQATVAADGTLNDRTAKLINDLDIRISDASTTYSPWTLNLLTPSVAATRGDNTRDNVEQVYVDNVIPGHTYTIRVSHKGTLQGGSQPYSLIVTGVGGSPYCASAPASSADSRIDNVTLSNINNTPAAGCTTYSDYTNRVIQLEQGLSYPLSLTLGTCGGNFNKRAKVFIDWNGDGTFDPVTELVATTGVINGTGTYNANITVPAAAIAGNYSLMRVVLVETTDDTAILPCGTYNKGETQDYRVQFIQAARDAGAIRVTNTAVGGACAGTSNISVRLKNFGRTTISNIPVTVTVTPVAGGQTITLTETYTKTLATLAEDDFILNGTFNAVAGASYTITATTNLTNDQVAANNGVTANIVIGSIPVPANLMAAYCDDTKQYLLSGSGEGEVLWYTVPTGGTPVTAGSSALTKATPTNNTFYAALNDYSASVGPATKSNFGGGGYNQFGQSVTVSTQIPIVIQSARLYVGNSGTVSVIATNANGQEVARTNLAVTATRTTPAAGAQNDDLADQGQVYNLNLVLPQAGIYRLTVSYADGATLFRSNAGVSGYPFGNAVFNIQRNNAVLANNPTDTTAYRGFYYFFYDMKVASSGCPSAVRVPVQVTSPVITQNGTMLSSNFATNNQWYLNGTLIPGATSQTLVPAQSGNYQLQNILVTGCTAISPLYTYVKADGVVNTSTDIKLSVYPVPTATNLNISFVAPEANTLTLSLISTQGQVVYNNQSAVQAGNYSGAINVSRYAAGTYVMRIMLGQKAYSAKIIIAK</sequence>
<keyword evidence="3 5" id="KW-0378">Hydrolase</keyword>
<evidence type="ECO:0000313" key="10">
    <source>
        <dbReference type="EMBL" id="MDT3402801.1"/>
    </source>
</evidence>
<evidence type="ECO:0000256" key="5">
    <source>
        <dbReference type="PROSITE-ProRule" id="PRU01240"/>
    </source>
</evidence>
<dbReference type="SUPFAM" id="SSF52743">
    <property type="entry name" value="Subtilisin-like"/>
    <property type="match status" value="1"/>
</dbReference>
<feature type="active site" description="Charge relay system" evidence="5">
    <location>
        <position position="133"/>
    </location>
</feature>
<dbReference type="Pfam" id="PF18962">
    <property type="entry name" value="Por_Secre_tail"/>
    <property type="match status" value="1"/>
</dbReference>
<keyword evidence="2 5" id="KW-0645">Protease</keyword>
<feature type="domain" description="Secretion system C-terminal sorting" evidence="8">
    <location>
        <begin position="1174"/>
        <end position="1250"/>
    </location>
</feature>
<dbReference type="Gene3D" id="3.40.50.200">
    <property type="entry name" value="Peptidase S8/S53 domain"/>
    <property type="match status" value="1"/>
</dbReference>
<feature type="active site" description="Charge relay system" evidence="5">
    <location>
        <position position="161"/>
    </location>
</feature>
<keyword evidence="4 5" id="KW-0720">Serine protease</keyword>
<evidence type="ECO:0000256" key="2">
    <source>
        <dbReference type="ARBA" id="ARBA00022670"/>
    </source>
</evidence>